<dbReference type="EMBL" id="ML738665">
    <property type="protein sequence ID" value="KAE8159994.1"/>
    <property type="molecule type" value="Genomic_DNA"/>
</dbReference>
<keyword evidence="2" id="KW-1185">Reference proteome</keyword>
<dbReference type="AlphaFoldDB" id="A0A5N6UMZ2"/>
<sequence>MAAMVLRIGSVRNDQLLSGGEPSRCPFMNKIIIVASKENKGENTIVINQGSCVGTYVGIMSIFLVNISTKQSLPTMVIGLELT</sequence>
<dbReference type="Proteomes" id="UP000326950">
    <property type="component" value="Unassembled WGS sequence"/>
</dbReference>
<gene>
    <name evidence="1" type="ORF">BDV40DRAFT_271806</name>
</gene>
<reference evidence="1 2" key="1">
    <citation type="submission" date="2019-04" db="EMBL/GenBank/DDBJ databases">
        <title>Friends and foes A comparative genomics study of 23 Aspergillus species from section Flavi.</title>
        <authorList>
            <consortium name="DOE Joint Genome Institute"/>
            <person name="Kjaerbolling I."/>
            <person name="Vesth T."/>
            <person name="Frisvad J.C."/>
            <person name="Nybo J.L."/>
            <person name="Theobald S."/>
            <person name="Kildgaard S."/>
            <person name="Isbrandt T."/>
            <person name="Kuo A."/>
            <person name="Sato A."/>
            <person name="Lyhne E.K."/>
            <person name="Kogle M.E."/>
            <person name="Wiebenga A."/>
            <person name="Kun R.S."/>
            <person name="Lubbers R.J."/>
            <person name="Makela M.R."/>
            <person name="Barry K."/>
            <person name="Chovatia M."/>
            <person name="Clum A."/>
            <person name="Daum C."/>
            <person name="Haridas S."/>
            <person name="He G."/>
            <person name="LaButti K."/>
            <person name="Lipzen A."/>
            <person name="Mondo S."/>
            <person name="Riley R."/>
            <person name="Salamov A."/>
            <person name="Simmons B.A."/>
            <person name="Magnuson J.K."/>
            <person name="Henrissat B."/>
            <person name="Mortensen U.H."/>
            <person name="Larsen T.O."/>
            <person name="Devries R.P."/>
            <person name="Grigoriev I.V."/>
            <person name="Machida M."/>
            <person name="Baker S.E."/>
            <person name="Andersen M.R."/>
        </authorList>
    </citation>
    <scope>NUCLEOTIDE SEQUENCE [LARGE SCALE GENOMIC DNA]</scope>
    <source>
        <strain evidence="1 2">CBS 117626</strain>
    </source>
</reference>
<protein>
    <submittedName>
        <fullName evidence="1">Uncharacterized protein</fullName>
    </submittedName>
</protein>
<organism evidence="1 2">
    <name type="scientific">Aspergillus tamarii</name>
    <dbReference type="NCBI Taxonomy" id="41984"/>
    <lineage>
        <taxon>Eukaryota</taxon>
        <taxon>Fungi</taxon>
        <taxon>Dikarya</taxon>
        <taxon>Ascomycota</taxon>
        <taxon>Pezizomycotina</taxon>
        <taxon>Eurotiomycetes</taxon>
        <taxon>Eurotiomycetidae</taxon>
        <taxon>Eurotiales</taxon>
        <taxon>Aspergillaceae</taxon>
        <taxon>Aspergillus</taxon>
        <taxon>Aspergillus subgen. Circumdati</taxon>
    </lineage>
</organism>
<name>A0A5N6UMZ2_ASPTM</name>
<evidence type="ECO:0000313" key="1">
    <source>
        <dbReference type="EMBL" id="KAE8159994.1"/>
    </source>
</evidence>
<evidence type="ECO:0000313" key="2">
    <source>
        <dbReference type="Proteomes" id="UP000326950"/>
    </source>
</evidence>
<proteinExistence type="predicted"/>
<accession>A0A5N6UMZ2</accession>